<keyword evidence="3" id="KW-1185">Reference proteome</keyword>
<evidence type="ECO:0008006" key="4">
    <source>
        <dbReference type="Google" id="ProtNLM"/>
    </source>
</evidence>
<reference evidence="2" key="1">
    <citation type="journal article" date="2023" name="G3 (Bethesda)">
        <title>A reference genome for the long-term kleptoplast-retaining sea slug Elysia crispata morphotype clarki.</title>
        <authorList>
            <person name="Eastman K.E."/>
            <person name="Pendleton A.L."/>
            <person name="Shaikh M.A."/>
            <person name="Suttiyut T."/>
            <person name="Ogas R."/>
            <person name="Tomko P."/>
            <person name="Gavelis G."/>
            <person name="Widhalm J.R."/>
            <person name="Wisecaver J.H."/>
        </authorList>
    </citation>
    <scope>NUCLEOTIDE SEQUENCE</scope>
    <source>
        <strain evidence="2">ECLA1</strain>
    </source>
</reference>
<accession>A0AAE1B0F0</accession>
<dbReference type="AlphaFoldDB" id="A0AAE1B0F0"/>
<evidence type="ECO:0000313" key="3">
    <source>
        <dbReference type="Proteomes" id="UP001283361"/>
    </source>
</evidence>
<proteinExistence type="predicted"/>
<feature type="region of interest" description="Disordered" evidence="1">
    <location>
        <begin position="122"/>
        <end position="181"/>
    </location>
</feature>
<dbReference type="EMBL" id="JAWDGP010000750">
    <property type="protein sequence ID" value="KAK3797514.1"/>
    <property type="molecule type" value="Genomic_DNA"/>
</dbReference>
<dbReference type="PANTHER" id="PTHR21505:SF8">
    <property type="entry name" value="DPT-YFP REPRESSOR BY OVEREXPRESSION, ISOFORM D-RELATED"/>
    <property type="match status" value="1"/>
</dbReference>
<dbReference type="Proteomes" id="UP001283361">
    <property type="component" value="Unassembled WGS sequence"/>
</dbReference>
<gene>
    <name evidence="2" type="ORF">RRG08_054545</name>
</gene>
<evidence type="ECO:0000256" key="1">
    <source>
        <dbReference type="SAM" id="MobiDB-lite"/>
    </source>
</evidence>
<sequence>MASWNKEFLLEFIRIYKEEECLWKVKSDSYHDKPKREMSYKGLLSKVLALITCIRCDCGIIKSFEFLTDQEEYTPAVSNLSPDPEQNRDLQDSNLSQDLFEAEVELDVDETSSRWHIVLSPRSGHSDAVQQSDFESPSPAPGPSASTDPVQGSTPSTSGTTHQSLRSKEPQSRRNKRKMPEDEILQFAYDKIQNIPLSDKLDAFGLFVAKNLKEMTPEQYFHPQKNISEVIYEGQMRTLSHHSRFLASPHTTPSTSPYYGNIQPIQQDMYRTYDNDY</sequence>
<feature type="compositionally biased region" description="Polar residues" evidence="1">
    <location>
        <begin position="147"/>
        <end position="164"/>
    </location>
</feature>
<dbReference type="PANTHER" id="PTHR21505">
    <property type="entry name" value="MADF DOMAIN-CONTAINING PROTEIN-RELATED"/>
    <property type="match status" value="1"/>
</dbReference>
<protein>
    <recommendedName>
        <fullName evidence="4">MADF domain-containing protein</fullName>
    </recommendedName>
</protein>
<organism evidence="2 3">
    <name type="scientific">Elysia crispata</name>
    <name type="common">lettuce slug</name>
    <dbReference type="NCBI Taxonomy" id="231223"/>
    <lineage>
        <taxon>Eukaryota</taxon>
        <taxon>Metazoa</taxon>
        <taxon>Spiralia</taxon>
        <taxon>Lophotrochozoa</taxon>
        <taxon>Mollusca</taxon>
        <taxon>Gastropoda</taxon>
        <taxon>Heterobranchia</taxon>
        <taxon>Euthyneura</taxon>
        <taxon>Panpulmonata</taxon>
        <taxon>Sacoglossa</taxon>
        <taxon>Placobranchoidea</taxon>
        <taxon>Plakobranchidae</taxon>
        <taxon>Elysia</taxon>
    </lineage>
</organism>
<name>A0AAE1B0F0_9GAST</name>
<evidence type="ECO:0000313" key="2">
    <source>
        <dbReference type="EMBL" id="KAK3797514.1"/>
    </source>
</evidence>
<comment type="caution">
    <text evidence="2">The sequence shown here is derived from an EMBL/GenBank/DDBJ whole genome shotgun (WGS) entry which is preliminary data.</text>
</comment>